<evidence type="ECO:0000256" key="2">
    <source>
        <dbReference type="ARBA" id="ARBA00022857"/>
    </source>
</evidence>
<keyword evidence="2" id="KW-0521">NADP</keyword>
<keyword evidence="5" id="KW-1185">Reference proteome</keyword>
<dbReference type="Gene3D" id="3.40.50.720">
    <property type="entry name" value="NAD(P)-binding Rossmann-like Domain"/>
    <property type="match status" value="1"/>
</dbReference>
<sequence length="354" mass="37918">MAANTGVTFDITPEQEASKLQFVRRQFSGAPPAVSRDDVNLEGKAAIVTGANGGIGLECCRQLLDLGVSKLIMAVRDEQKGEAARETLTAAKSSASQFIEVWKLDLASYESVVAFARRAESLQPRLDIAILNAGVNRGSFALNPETGHEEDVQTNYLSTVLLTLLLLRTFKQRSSAASPSSSGPGRIVIVSSDTAAWAAFAEKDQTPLLPSFDEEARFSTFDRYATTKLLGQLFVAELARRVPASTAVVNLANPGLCHGSALNRELGLPAAILMRVMGRTAAIGARSLVSAAAGQDARSHGQYIEDCVIRPMAPFVYAEDAQVVSQRLWKETMAELSFAGADKIIEEVSQAGRT</sequence>
<organism evidence="4 5">
    <name type="scientific">Apiospora saccharicola</name>
    <dbReference type="NCBI Taxonomy" id="335842"/>
    <lineage>
        <taxon>Eukaryota</taxon>
        <taxon>Fungi</taxon>
        <taxon>Dikarya</taxon>
        <taxon>Ascomycota</taxon>
        <taxon>Pezizomycotina</taxon>
        <taxon>Sordariomycetes</taxon>
        <taxon>Xylariomycetidae</taxon>
        <taxon>Amphisphaeriales</taxon>
        <taxon>Apiosporaceae</taxon>
        <taxon>Apiospora</taxon>
    </lineage>
</organism>
<gene>
    <name evidence="4" type="ORF">PG996_005215</name>
</gene>
<dbReference type="Proteomes" id="UP001446871">
    <property type="component" value="Unassembled WGS sequence"/>
</dbReference>
<keyword evidence="3" id="KW-0560">Oxidoreductase</keyword>
<dbReference type="InterPro" id="IPR002347">
    <property type="entry name" value="SDR_fam"/>
</dbReference>
<evidence type="ECO:0000256" key="3">
    <source>
        <dbReference type="ARBA" id="ARBA00023002"/>
    </source>
</evidence>
<comment type="similarity">
    <text evidence="1">Belongs to the short-chain dehydrogenases/reductases (SDR) family.</text>
</comment>
<dbReference type="PANTHER" id="PTHR24320:SF252">
    <property type="entry name" value="DEHYDROGENASE_REDUCTASE FAMILY PROTEIN, PUTATIVE (AFU_ORTHOLOGUE AFUA_3G08550)-RELATED"/>
    <property type="match status" value="1"/>
</dbReference>
<proteinExistence type="inferred from homology"/>
<dbReference type="Pfam" id="PF00106">
    <property type="entry name" value="adh_short"/>
    <property type="match status" value="1"/>
</dbReference>
<dbReference type="SUPFAM" id="SSF51735">
    <property type="entry name" value="NAD(P)-binding Rossmann-fold domains"/>
    <property type="match status" value="1"/>
</dbReference>
<evidence type="ECO:0000313" key="5">
    <source>
        <dbReference type="Proteomes" id="UP001446871"/>
    </source>
</evidence>
<dbReference type="InterPro" id="IPR036291">
    <property type="entry name" value="NAD(P)-bd_dom_sf"/>
</dbReference>
<evidence type="ECO:0000256" key="1">
    <source>
        <dbReference type="ARBA" id="ARBA00006484"/>
    </source>
</evidence>
<evidence type="ECO:0000313" key="4">
    <source>
        <dbReference type="EMBL" id="KAK8071867.1"/>
    </source>
</evidence>
<comment type="caution">
    <text evidence="4">The sequence shown here is derived from an EMBL/GenBank/DDBJ whole genome shotgun (WGS) entry which is preliminary data.</text>
</comment>
<dbReference type="PANTHER" id="PTHR24320">
    <property type="entry name" value="RETINOL DEHYDROGENASE"/>
    <property type="match status" value="1"/>
</dbReference>
<reference evidence="4 5" key="1">
    <citation type="submission" date="2023-01" db="EMBL/GenBank/DDBJ databases">
        <title>Analysis of 21 Apiospora genomes using comparative genomics revels a genus with tremendous synthesis potential of carbohydrate active enzymes and secondary metabolites.</title>
        <authorList>
            <person name="Sorensen T."/>
        </authorList>
    </citation>
    <scope>NUCLEOTIDE SEQUENCE [LARGE SCALE GENOMIC DNA]</scope>
    <source>
        <strain evidence="4 5">CBS 83171</strain>
    </source>
</reference>
<dbReference type="PRINTS" id="PR00081">
    <property type="entry name" value="GDHRDH"/>
</dbReference>
<name>A0ABR1VKW3_9PEZI</name>
<dbReference type="EMBL" id="JAQQWM010000003">
    <property type="protein sequence ID" value="KAK8071867.1"/>
    <property type="molecule type" value="Genomic_DNA"/>
</dbReference>
<accession>A0ABR1VKW3</accession>
<protein>
    <submittedName>
        <fullName evidence="4">NAD(P)-binding protein</fullName>
    </submittedName>
</protein>